<feature type="transmembrane region" description="Helical" evidence="2">
    <location>
        <begin position="67"/>
        <end position="100"/>
    </location>
</feature>
<accession>W6PTV0</accession>
<name>W6PTV0_PENRF</name>
<keyword evidence="2" id="KW-0812">Transmembrane</keyword>
<keyword evidence="2" id="KW-1133">Transmembrane helix</keyword>
<dbReference type="EMBL" id="HG792015">
    <property type="protein sequence ID" value="CDM27643.1"/>
    <property type="molecule type" value="Genomic_DNA"/>
</dbReference>
<dbReference type="Proteomes" id="UP000030686">
    <property type="component" value="Unassembled WGS sequence"/>
</dbReference>
<evidence type="ECO:0000313" key="3">
    <source>
        <dbReference type="EMBL" id="CDM27643.1"/>
    </source>
</evidence>
<evidence type="ECO:0000313" key="4">
    <source>
        <dbReference type="Proteomes" id="UP000030686"/>
    </source>
</evidence>
<proteinExistence type="predicted"/>
<protein>
    <submittedName>
        <fullName evidence="3">Genomic scaffold, ProqFM164S01</fullName>
    </submittedName>
</protein>
<feature type="compositionally biased region" description="Basic and acidic residues" evidence="1">
    <location>
        <begin position="31"/>
        <end position="55"/>
    </location>
</feature>
<dbReference type="STRING" id="1365484.W6PTV0"/>
<sequence>MDNASIMHAYLLRIPLTSPTAIYPATITDTQHPRNSDIKPTDIERAPSPDTDSRARKLPQQSETSEIFIKILFAVGVLSIPTAMYTLGAVGGSLNAYILVILSNFHLRYRGCHSVPDMAQVVGGRNTKEIVSLRFIVAYVLSARAVIDGMLVGINTLPYQAACTGQPSF</sequence>
<reference evidence="3" key="1">
    <citation type="journal article" date="2014" name="Nat. Commun.">
        <title>Multiple recent horizontal transfers of a large genomic region in cheese making fungi.</title>
        <authorList>
            <person name="Cheeseman K."/>
            <person name="Ropars J."/>
            <person name="Renault P."/>
            <person name="Dupont J."/>
            <person name="Gouzy J."/>
            <person name="Branca A."/>
            <person name="Abraham A.L."/>
            <person name="Ceppi M."/>
            <person name="Conseiller E."/>
            <person name="Debuchy R."/>
            <person name="Malagnac F."/>
            <person name="Goarin A."/>
            <person name="Silar P."/>
            <person name="Lacoste S."/>
            <person name="Sallet E."/>
            <person name="Bensimon A."/>
            <person name="Giraud T."/>
            <person name="Brygoo Y."/>
        </authorList>
    </citation>
    <scope>NUCLEOTIDE SEQUENCE [LARGE SCALE GENOMIC DNA]</scope>
    <source>
        <strain evidence="3">FM164</strain>
    </source>
</reference>
<dbReference type="AlphaFoldDB" id="W6PTV0"/>
<dbReference type="OrthoDB" id="40134at2759"/>
<keyword evidence="2" id="KW-0472">Membrane</keyword>
<evidence type="ECO:0000256" key="2">
    <source>
        <dbReference type="SAM" id="Phobius"/>
    </source>
</evidence>
<organism evidence="3 4">
    <name type="scientific">Penicillium roqueforti (strain FM164)</name>
    <dbReference type="NCBI Taxonomy" id="1365484"/>
    <lineage>
        <taxon>Eukaryota</taxon>
        <taxon>Fungi</taxon>
        <taxon>Dikarya</taxon>
        <taxon>Ascomycota</taxon>
        <taxon>Pezizomycotina</taxon>
        <taxon>Eurotiomycetes</taxon>
        <taxon>Eurotiomycetidae</taxon>
        <taxon>Eurotiales</taxon>
        <taxon>Aspergillaceae</taxon>
        <taxon>Penicillium</taxon>
    </lineage>
</organism>
<evidence type="ECO:0000256" key="1">
    <source>
        <dbReference type="SAM" id="MobiDB-lite"/>
    </source>
</evidence>
<feature type="region of interest" description="Disordered" evidence="1">
    <location>
        <begin position="25"/>
        <end position="59"/>
    </location>
</feature>
<gene>
    <name evidence="3" type="ORF">PROQFM164_S01g001454</name>
</gene>
<keyword evidence="4" id="KW-1185">Reference proteome</keyword>